<dbReference type="EMBL" id="CP037421">
    <property type="protein sequence ID" value="QDT25366.1"/>
    <property type="molecule type" value="Genomic_DNA"/>
</dbReference>
<reference evidence="2 4" key="1">
    <citation type="submission" date="2019-02" db="EMBL/GenBank/DDBJ databases">
        <title>Deep-cultivation of Planctomycetes and their phenomic and genomic characterization uncovers novel biology.</title>
        <authorList>
            <person name="Wiegand S."/>
            <person name="Jogler M."/>
            <person name="Boedeker C."/>
            <person name="Pinto D."/>
            <person name="Vollmers J."/>
            <person name="Rivas-Marin E."/>
            <person name="Kohn T."/>
            <person name="Peeters S.H."/>
            <person name="Heuer A."/>
            <person name="Rast P."/>
            <person name="Oberbeckmann S."/>
            <person name="Bunk B."/>
            <person name="Jeske O."/>
            <person name="Meyerdierks A."/>
            <person name="Storesund J.E."/>
            <person name="Kallscheuer N."/>
            <person name="Luecker S."/>
            <person name="Lage O.M."/>
            <person name="Pohl T."/>
            <person name="Merkel B.J."/>
            <person name="Hornburger P."/>
            <person name="Mueller R.-W."/>
            <person name="Bruemmer F."/>
            <person name="Labrenz M."/>
            <person name="Spormann A.M."/>
            <person name="Op den Camp H."/>
            <person name="Overmann J."/>
            <person name="Amann R."/>
            <person name="Jetten M.S.M."/>
            <person name="Mascher T."/>
            <person name="Medema M.H."/>
            <person name="Devos D.P."/>
            <person name="Kaster A.-K."/>
            <person name="Ovreas L."/>
            <person name="Rohde M."/>
            <person name="Galperin M.Y."/>
            <person name="Jogler C."/>
        </authorList>
    </citation>
    <scope>NUCLEOTIDE SEQUENCE [LARGE SCALE GENOMIC DNA]</scope>
    <source>
        <strain evidence="1 3">Enr10</strain>
        <strain evidence="2 4">Pan153</strain>
    </source>
</reference>
<organism evidence="2 4">
    <name type="scientific">Gimesia panareensis</name>
    <dbReference type="NCBI Taxonomy" id="2527978"/>
    <lineage>
        <taxon>Bacteria</taxon>
        <taxon>Pseudomonadati</taxon>
        <taxon>Planctomycetota</taxon>
        <taxon>Planctomycetia</taxon>
        <taxon>Planctomycetales</taxon>
        <taxon>Planctomycetaceae</taxon>
        <taxon>Gimesia</taxon>
    </lineage>
</organism>
<accession>A0A517Q192</accession>
<evidence type="ECO:0000313" key="3">
    <source>
        <dbReference type="Proteomes" id="UP000315647"/>
    </source>
</evidence>
<evidence type="ECO:0000313" key="1">
    <source>
        <dbReference type="EMBL" id="QDT25366.1"/>
    </source>
</evidence>
<name>A0A518FQE4_9PLAN</name>
<dbReference type="OrthoDB" id="260392at2"/>
<evidence type="ECO:0000313" key="4">
    <source>
        <dbReference type="Proteomes" id="UP000320839"/>
    </source>
</evidence>
<accession>A0A518FQE4</accession>
<keyword evidence="3" id="KW-1185">Reference proteome</keyword>
<protein>
    <submittedName>
        <fullName evidence="2">Uncharacterized protein</fullName>
    </submittedName>
</protein>
<sequence>MEKQPKHWQQRLLTAGIWTLAVAFFALSVQADDKQQKPEKAARQPIASVVPQPTFYPILTEHEQRVEDELVKETTGNFPEIPLHEVITFFSELHNIPIQIQKKDLEEIGLSPDEPVDVNLKDISLKNALDFILEPLNLTYVVDHNMLLITSRQKAEQIFKTRVYPVGDLCSSSPEDYAVLEAVILNARVGRWSPAVMEQQISGYPAPYNKAGSNSLNLKGGTISGYPQSQSLVITQTYHAQKAIEKLLEDLRTARAAQQKAANKQ</sequence>
<dbReference type="Proteomes" id="UP000320839">
    <property type="component" value="Chromosome"/>
</dbReference>
<gene>
    <name evidence="1" type="ORF">Enr10x_06610</name>
    <name evidence="2" type="ORF">Pan153_32310</name>
</gene>
<dbReference type="Proteomes" id="UP000315647">
    <property type="component" value="Chromosome"/>
</dbReference>
<proteinExistence type="predicted"/>
<dbReference type="RefSeq" id="WP_145103946.1">
    <property type="nucleotide sequence ID" value="NZ_CP036277.1"/>
</dbReference>
<evidence type="ECO:0000313" key="2">
    <source>
        <dbReference type="EMBL" id="QDV18572.1"/>
    </source>
</evidence>
<accession>A0A518A0S1</accession>
<dbReference type="EMBL" id="CP036317">
    <property type="protein sequence ID" value="QDV18572.1"/>
    <property type="molecule type" value="Genomic_DNA"/>
</dbReference>
<dbReference type="AlphaFoldDB" id="A0A518FQE4"/>